<dbReference type="AlphaFoldDB" id="M1VCW5"/>
<reference evidence="1 2" key="1">
    <citation type="journal article" date="2004" name="Nature">
        <title>Genome sequence of the ultrasmall unicellular red alga Cyanidioschyzon merolae 10D.</title>
        <authorList>
            <person name="Matsuzaki M."/>
            <person name="Misumi O."/>
            <person name="Shin-i T."/>
            <person name="Maruyama S."/>
            <person name="Takahara M."/>
            <person name="Miyagishima S."/>
            <person name="Mori T."/>
            <person name="Nishida K."/>
            <person name="Yagisawa F."/>
            <person name="Nishida K."/>
            <person name="Yoshida Y."/>
            <person name="Nishimura Y."/>
            <person name="Nakao S."/>
            <person name="Kobayashi T."/>
            <person name="Momoyama Y."/>
            <person name="Higashiyama T."/>
            <person name="Minoda A."/>
            <person name="Sano M."/>
            <person name="Nomoto H."/>
            <person name="Oishi K."/>
            <person name="Hayashi H."/>
            <person name="Ohta F."/>
            <person name="Nishizaka S."/>
            <person name="Haga S."/>
            <person name="Miura S."/>
            <person name="Morishita T."/>
            <person name="Kabeya Y."/>
            <person name="Terasawa K."/>
            <person name="Suzuki Y."/>
            <person name="Ishii Y."/>
            <person name="Asakawa S."/>
            <person name="Takano H."/>
            <person name="Ohta N."/>
            <person name="Kuroiwa H."/>
            <person name="Tanaka K."/>
            <person name="Shimizu N."/>
            <person name="Sugano S."/>
            <person name="Sato N."/>
            <person name="Nozaki H."/>
            <person name="Ogasawara N."/>
            <person name="Kohara Y."/>
            <person name="Kuroiwa T."/>
        </authorList>
    </citation>
    <scope>NUCLEOTIDE SEQUENCE [LARGE SCALE GENOMIC DNA]</scope>
    <source>
        <strain evidence="1 2">10D</strain>
    </source>
</reference>
<dbReference type="GeneID" id="16998009"/>
<organism evidence="1 2">
    <name type="scientific">Cyanidioschyzon merolae (strain NIES-3377 / 10D)</name>
    <name type="common">Unicellular red alga</name>
    <dbReference type="NCBI Taxonomy" id="280699"/>
    <lineage>
        <taxon>Eukaryota</taxon>
        <taxon>Rhodophyta</taxon>
        <taxon>Bangiophyceae</taxon>
        <taxon>Cyanidiales</taxon>
        <taxon>Cyanidiaceae</taxon>
        <taxon>Cyanidioschyzon</taxon>
    </lineage>
</organism>
<reference evidence="1 2" key="2">
    <citation type="journal article" date="2007" name="BMC Biol.">
        <title>A 100%-complete sequence reveals unusually simple genomic features in the hot-spring red alga Cyanidioschyzon merolae.</title>
        <authorList>
            <person name="Nozaki H."/>
            <person name="Takano H."/>
            <person name="Misumi O."/>
            <person name="Terasawa K."/>
            <person name="Matsuzaki M."/>
            <person name="Maruyama S."/>
            <person name="Nishida K."/>
            <person name="Yagisawa F."/>
            <person name="Yoshida Y."/>
            <person name="Fujiwara T."/>
            <person name="Takio S."/>
            <person name="Tamura K."/>
            <person name="Chung S.J."/>
            <person name="Nakamura S."/>
            <person name="Kuroiwa H."/>
            <person name="Tanaka K."/>
            <person name="Sato N."/>
            <person name="Kuroiwa T."/>
        </authorList>
    </citation>
    <scope>NUCLEOTIDE SEQUENCE [LARGE SCALE GENOMIC DNA]</scope>
    <source>
        <strain evidence="1 2">10D</strain>
    </source>
</reference>
<dbReference type="KEGG" id="cme:CYME_CMT468C"/>
<dbReference type="Gramene" id="CMT468CT">
    <property type="protein sequence ID" value="CMT468CT"/>
    <property type="gene ID" value="CMT468C"/>
</dbReference>
<evidence type="ECO:0000313" key="1">
    <source>
        <dbReference type="EMBL" id="BAM83399.1"/>
    </source>
</evidence>
<dbReference type="RefSeq" id="XP_005539435.1">
    <property type="nucleotide sequence ID" value="XM_005539378.1"/>
</dbReference>
<proteinExistence type="predicted"/>
<evidence type="ECO:0000313" key="2">
    <source>
        <dbReference type="Proteomes" id="UP000007014"/>
    </source>
</evidence>
<dbReference type="Proteomes" id="UP000007014">
    <property type="component" value="Chromosome 20"/>
</dbReference>
<dbReference type="EMBL" id="AP006502">
    <property type="protein sequence ID" value="BAM83399.1"/>
    <property type="molecule type" value="Genomic_DNA"/>
</dbReference>
<accession>M1VCW5</accession>
<keyword evidence="2" id="KW-1185">Reference proteome</keyword>
<protein>
    <submittedName>
        <fullName evidence="1">Uncharacterized protein</fullName>
    </submittedName>
</protein>
<dbReference type="HOGENOM" id="CLU_2349738_0_0_1"/>
<name>M1VCW5_CYAM1</name>
<gene>
    <name evidence="1" type="ORF">CYME_CMT468C</name>
</gene>
<sequence length="97" mass="10925">MTQMPAELSILRATIQTHHIKMNLGCRAACYIQLMHGNATKGVSRETDRNREKHFLCAAVTRPFEGVDVLGPPSDIERKAKMKLAVEIAEDLKRHID</sequence>